<organism evidence="1 2">
    <name type="scientific">Ammoniphilus oxalaticus</name>
    <dbReference type="NCBI Taxonomy" id="66863"/>
    <lineage>
        <taxon>Bacteria</taxon>
        <taxon>Bacillati</taxon>
        <taxon>Bacillota</taxon>
        <taxon>Bacilli</taxon>
        <taxon>Bacillales</taxon>
        <taxon>Paenibacillaceae</taxon>
        <taxon>Aneurinibacillus group</taxon>
        <taxon>Ammoniphilus</taxon>
    </lineage>
</organism>
<protein>
    <submittedName>
        <fullName evidence="1">Uncharacterized protein</fullName>
    </submittedName>
</protein>
<sequence length="63" mass="6725">MAEHQTGIVAVVTTDMQKAQSGGSPVFFANNPTELEMISASLSNILDAAAHEITSELMIIVRH</sequence>
<name>A0A419SLQ7_9BACL</name>
<comment type="caution">
    <text evidence="1">The sequence shown here is derived from an EMBL/GenBank/DDBJ whole genome shotgun (WGS) entry which is preliminary data.</text>
</comment>
<keyword evidence="2" id="KW-1185">Reference proteome</keyword>
<dbReference type="Proteomes" id="UP000284219">
    <property type="component" value="Unassembled WGS sequence"/>
</dbReference>
<accession>A0A419SLQ7</accession>
<evidence type="ECO:0000313" key="2">
    <source>
        <dbReference type="Proteomes" id="UP000284219"/>
    </source>
</evidence>
<dbReference type="EMBL" id="MCHY01000007">
    <property type="protein sequence ID" value="RKD24999.1"/>
    <property type="molecule type" value="Genomic_DNA"/>
</dbReference>
<evidence type="ECO:0000313" key="1">
    <source>
        <dbReference type="EMBL" id="RKD24999.1"/>
    </source>
</evidence>
<dbReference type="OrthoDB" id="1955035at2"/>
<dbReference type="InterPro" id="IPR054055">
    <property type="entry name" value="YpzH"/>
</dbReference>
<dbReference type="RefSeq" id="WP_120188817.1">
    <property type="nucleotide sequence ID" value="NZ_MCHY01000007.1"/>
</dbReference>
<dbReference type="Pfam" id="PF21835">
    <property type="entry name" value="YIEGIA_cap"/>
    <property type="match status" value="1"/>
</dbReference>
<dbReference type="AlphaFoldDB" id="A0A419SLQ7"/>
<gene>
    <name evidence="1" type="ORF">BEP19_03965</name>
</gene>
<proteinExistence type="predicted"/>
<reference evidence="1 2" key="1">
    <citation type="submission" date="2016-08" db="EMBL/GenBank/DDBJ databases">
        <title>Novel Firmicute Genomes.</title>
        <authorList>
            <person name="Poppleton D.I."/>
            <person name="Gribaldo S."/>
        </authorList>
    </citation>
    <scope>NUCLEOTIDE SEQUENCE [LARGE SCALE GENOMIC DNA]</scope>
    <source>
        <strain evidence="1 2">RAOx-1</strain>
    </source>
</reference>